<name>A0A8S3HKK7_9BILA</name>
<reference evidence="2" key="1">
    <citation type="submission" date="2021-02" db="EMBL/GenBank/DDBJ databases">
        <authorList>
            <person name="Nowell W R."/>
        </authorList>
    </citation>
    <scope>NUCLEOTIDE SEQUENCE</scope>
</reference>
<gene>
    <name evidence="2" type="ORF">SMN809_LOCUS69314</name>
</gene>
<dbReference type="Proteomes" id="UP000676336">
    <property type="component" value="Unassembled WGS sequence"/>
</dbReference>
<dbReference type="PANTHER" id="PTHR19860">
    <property type="entry name" value="DDB1- AND CUL4-ASSOCIATED FACTOR 12-RELATED"/>
    <property type="match status" value="1"/>
</dbReference>
<proteinExistence type="predicted"/>
<comment type="caution">
    <text evidence="2">The sequence shown here is derived from an EMBL/GenBank/DDBJ whole genome shotgun (WGS) entry which is preliminary data.</text>
</comment>
<protein>
    <submittedName>
        <fullName evidence="2">Uncharacterized protein</fullName>
    </submittedName>
</protein>
<accession>A0A8S3HKK7</accession>
<organism evidence="2 3">
    <name type="scientific">Rotaria magnacalcarata</name>
    <dbReference type="NCBI Taxonomy" id="392030"/>
    <lineage>
        <taxon>Eukaryota</taxon>
        <taxon>Metazoa</taxon>
        <taxon>Spiralia</taxon>
        <taxon>Gnathifera</taxon>
        <taxon>Rotifera</taxon>
        <taxon>Eurotatoria</taxon>
        <taxon>Bdelloidea</taxon>
        <taxon>Philodinida</taxon>
        <taxon>Philodinidae</taxon>
        <taxon>Rotaria</taxon>
    </lineage>
</organism>
<feature type="non-terminal residue" evidence="2">
    <location>
        <position position="1"/>
    </location>
</feature>
<evidence type="ECO:0000313" key="2">
    <source>
        <dbReference type="EMBL" id="CAF5182263.1"/>
    </source>
</evidence>
<dbReference type="AlphaFoldDB" id="A0A8S3HKK7"/>
<dbReference type="PANTHER" id="PTHR19860:SF40">
    <property type="entry name" value="WD40 REPEAT-CONTAINING PROTEIN"/>
    <property type="match status" value="1"/>
</dbReference>
<dbReference type="EMBL" id="CAJOBI010319208">
    <property type="protein sequence ID" value="CAF5182263.1"/>
    <property type="molecule type" value="Genomic_DNA"/>
</dbReference>
<dbReference type="InterPro" id="IPR051191">
    <property type="entry name" value="DCAF12"/>
</dbReference>
<feature type="non-terminal residue" evidence="2">
    <location>
        <position position="260"/>
    </location>
</feature>
<dbReference type="InterPro" id="IPR027417">
    <property type="entry name" value="P-loop_NTPase"/>
</dbReference>
<sequence>MNTFLLNKTQYCIDRSDEYSTLFKYITGDHKDFTLIKDKLGTEPNKANGQPLMALSSQSSDGKTMLLAKFALDIEEKMKDKAIIYYYFADGAYQNGSHFILTNLKLKLLKHLDDNNIKSPKTNEKFNFGDDTFLEDAVAVISIPIIIVVDGLEKGDLHHQRNYMHEFPFLWLSSLLSNQTYIIISTELNSNLHQTIRNHTHYVLELKLLTSEQRSSYIDMFFHSFNKILESEQKSLLVDNKGGEHPIYLSYVCENLRQFG</sequence>
<evidence type="ECO:0000313" key="3">
    <source>
        <dbReference type="Proteomes" id="UP000676336"/>
    </source>
</evidence>
<dbReference type="SUPFAM" id="SSF52540">
    <property type="entry name" value="P-loop containing nucleoside triphosphate hydrolases"/>
    <property type="match status" value="1"/>
</dbReference>
<keyword evidence="1" id="KW-0677">Repeat</keyword>
<evidence type="ECO:0000256" key="1">
    <source>
        <dbReference type="ARBA" id="ARBA00022737"/>
    </source>
</evidence>